<feature type="region of interest" description="Disordered" evidence="4">
    <location>
        <begin position="1"/>
        <end position="75"/>
    </location>
</feature>
<keyword evidence="7" id="KW-1185">Reference proteome</keyword>
<dbReference type="SUPFAM" id="SSF54768">
    <property type="entry name" value="dsRNA-binding domain-like"/>
    <property type="match status" value="2"/>
</dbReference>
<evidence type="ECO:0000256" key="4">
    <source>
        <dbReference type="SAM" id="MobiDB-lite"/>
    </source>
</evidence>
<feature type="domain" description="DRBM" evidence="5">
    <location>
        <begin position="78"/>
        <end position="147"/>
    </location>
</feature>
<dbReference type="InterPro" id="IPR014720">
    <property type="entry name" value="dsRBD_dom"/>
</dbReference>
<dbReference type="SMART" id="SM00358">
    <property type="entry name" value="DSRM"/>
    <property type="match status" value="2"/>
</dbReference>
<dbReference type="EMBL" id="OZ021737">
    <property type="protein sequence ID" value="CAK9317976.1"/>
    <property type="molecule type" value="Genomic_DNA"/>
</dbReference>
<feature type="compositionally biased region" description="Basic residues" evidence="4">
    <location>
        <begin position="349"/>
        <end position="364"/>
    </location>
</feature>
<gene>
    <name evidence="6" type="ORF">CITCOLO1_LOCUS9929</name>
</gene>
<organism evidence="6 7">
    <name type="scientific">Citrullus colocynthis</name>
    <name type="common">colocynth</name>
    <dbReference type="NCBI Taxonomy" id="252529"/>
    <lineage>
        <taxon>Eukaryota</taxon>
        <taxon>Viridiplantae</taxon>
        <taxon>Streptophyta</taxon>
        <taxon>Embryophyta</taxon>
        <taxon>Tracheophyta</taxon>
        <taxon>Spermatophyta</taxon>
        <taxon>Magnoliopsida</taxon>
        <taxon>eudicotyledons</taxon>
        <taxon>Gunneridae</taxon>
        <taxon>Pentapetalae</taxon>
        <taxon>rosids</taxon>
        <taxon>fabids</taxon>
        <taxon>Cucurbitales</taxon>
        <taxon>Cucurbitaceae</taxon>
        <taxon>Benincaseae</taxon>
        <taxon>Citrullus</taxon>
    </lineage>
</organism>
<evidence type="ECO:0000313" key="6">
    <source>
        <dbReference type="EMBL" id="CAK9317976.1"/>
    </source>
</evidence>
<dbReference type="PANTHER" id="PTHR46031:SF37">
    <property type="entry name" value="DRBM DOMAIN-CONTAINING PROTEIN"/>
    <property type="match status" value="1"/>
</dbReference>
<dbReference type="Proteomes" id="UP001642487">
    <property type="component" value="Chromosome 3"/>
</dbReference>
<evidence type="ECO:0000313" key="7">
    <source>
        <dbReference type="Proteomes" id="UP001642487"/>
    </source>
</evidence>
<keyword evidence="1" id="KW-0677">Repeat</keyword>
<sequence length="405" mass="44649">MMEESGTVEADAPQQSSFPPDSVPTVVPSPIPVENSNTPQPEVDIHPPSVSPDAILIPNAASAPVPSPNPSDPTQLSMYKNYLHEYTQKSKIPLPVYQTFNEGSLGMPKYRSTVMVDEVHYVSPYTFRNRRAAEQDAARIAFEFISKKTKDDGILLLREDLMSCKSILSEYTDKMSLKRPIYTTKHHKGSVPFFQSTLVFDGVVYTSDVSRSKKEAEQLAARAAILSLHGDTKNPKSQKTLAEIIASKVRFHATLQKVKDSHFSQIQPESMPANTVEHVAMTVNEDKEVKDAILDNGVVCGAISEICPTTSHFLPEFRSAKPEASSPPVRLPIEFVPSTSEEPVGHRTTGSKRRSKNKRKARKKLCMENRAGVKTSQTAPCSESEIISGSALVGERFLALKARVQ</sequence>
<keyword evidence="2 3" id="KW-0694">RNA-binding</keyword>
<accession>A0ABP0YFW1</accession>
<name>A0ABP0YFW1_9ROSI</name>
<reference evidence="6 7" key="1">
    <citation type="submission" date="2024-03" db="EMBL/GenBank/DDBJ databases">
        <authorList>
            <person name="Gkanogiannis A."/>
            <person name="Becerra Lopez-Lavalle L."/>
        </authorList>
    </citation>
    <scope>NUCLEOTIDE SEQUENCE [LARGE SCALE GENOMIC DNA]</scope>
</reference>
<evidence type="ECO:0000256" key="1">
    <source>
        <dbReference type="ARBA" id="ARBA00022737"/>
    </source>
</evidence>
<feature type="compositionally biased region" description="Low complexity" evidence="4">
    <location>
        <begin position="16"/>
        <end position="28"/>
    </location>
</feature>
<dbReference type="PROSITE" id="PS50137">
    <property type="entry name" value="DS_RBD"/>
    <property type="match status" value="2"/>
</dbReference>
<dbReference type="Gene3D" id="3.30.160.20">
    <property type="match status" value="2"/>
</dbReference>
<evidence type="ECO:0000256" key="3">
    <source>
        <dbReference type="PROSITE-ProRule" id="PRU00266"/>
    </source>
</evidence>
<feature type="region of interest" description="Disordered" evidence="4">
    <location>
        <begin position="335"/>
        <end position="364"/>
    </location>
</feature>
<dbReference type="Pfam" id="PF00035">
    <property type="entry name" value="dsrm"/>
    <property type="match status" value="2"/>
</dbReference>
<protein>
    <recommendedName>
        <fullName evidence="5">DRBM domain-containing protein</fullName>
    </recommendedName>
</protein>
<evidence type="ECO:0000256" key="2">
    <source>
        <dbReference type="ARBA" id="ARBA00022884"/>
    </source>
</evidence>
<evidence type="ECO:0000259" key="5">
    <source>
        <dbReference type="PROSITE" id="PS50137"/>
    </source>
</evidence>
<proteinExistence type="predicted"/>
<dbReference type="PANTHER" id="PTHR46031">
    <property type="match status" value="1"/>
</dbReference>
<feature type="domain" description="DRBM" evidence="5">
    <location>
        <begin position="163"/>
        <end position="230"/>
    </location>
</feature>